<evidence type="ECO:0000259" key="1">
    <source>
        <dbReference type="SMART" id="SM01022"/>
    </source>
</evidence>
<sequence length="154" mass="17871">MNQASEIFWNDYWKNKDKPQSVSAWQFGGEPDYLAQLVVDGIKTATCSGHLFYEIENEPLPTTEDYNIILNSEDQPVAITKTVEVTIVPMNEVSEEFAIAEGEGDRTYQYWWDAHEHFFKNELKTIGREFSEDMLLVCERFELIHTATAPNQRK</sequence>
<reference evidence="2" key="1">
    <citation type="submission" date="2020-11" db="EMBL/GenBank/DDBJ databases">
        <title>Multidrug resistant novel bacterium Savagea serpentis sp. nov., isolated from the scats of a vine snake (Ahaetulla nasuta).</title>
        <authorList>
            <person name="Venkata Ramana V."/>
            <person name="Vikas Patil S."/>
            <person name="Yogita Lugani V."/>
        </authorList>
    </citation>
    <scope>NUCLEOTIDE SEQUENCE</scope>
    <source>
        <strain evidence="2">SN6</strain>
    </source>
</reference>
<dbReference type="AlphaFoldDB" id="A0A8J7KKU7"/>
<keyword evidence="3" id="KW-1185">Reference proteome</keyword>
<dbReference type="InterPro" id="IPR007374">
    <property type="entry name" value="ASCH_domain"/>
</dbReference>
<protein>
    <submittedName>
        <fullName evidence="2">ASCH domain-containing protein</fullName>
    </submittedName>
</protein>
<gene>
    <name evidence="2" type="ORF">IRY55_03800</name>
</gene>
<feature type="domain" description="ASCH" evidence="1">
    <location>
        <begin position="25"/>
        <end position="145"/>
    </location>
</feature>
<name>A0A8J7KKU7_9BACL</name>
<dbReference type="EMBL" id="JADKPV010000001">
    <property type="protein sequence ID" value="MBF4500479.1"/>
    <property type="molecule type" value="Genomic_DNA"/>
</dbReference>
<dbReference type="Proteomes" id="UP000622653">
    <property type="component" value="Unassembled WGS sequence"/>
</dbReference>
<dbReference type="SMART" id="SM01022">
    <property type="entry name" value="ASCH"/>
    <property type="match status" value="1"/>
</dbReference>
<dbReference type="PIRSF" id="PIRSF021320">
    <property type="entry name" value="DUF984"/>
    <property type="match status" value="1"/>
</dbReference>
<organism evidence="2 3">
    <name type="scientific">Savagea serpentis</name>
    <dbReference type="NCBI Taxonomy" id="2785297"/>
    <lineage>
        <taxon>Bacteria</taxon>
        <taxon>Bacillati</taxon>
        <taxon>Bacillota</taxon>
        <taxon>Bacilli</taxon>
        <taxon>Bacillales</taxon>
        <taxon>Caryophanaceae</taxon>
        <taxon>Savagea</taxon>
    </lineage>
</organism>
<dbReference type="SUPFAM" id="SSF88697">
    <property type="entry name" value="PUA domain-like"/>
    <property type="match status" value="1"/>
</dbReference>
<evidence type="ECO:0000313" key="2">
    <source>
        <dbReference type="EMBL" id="MBF4500479.1"/>
    </source>
</evidence>
<dbReference type="PANTHER" id="PTHR39203:SF1">
    <property type="entry name" value="CYTOPLASMIC PROTEIN"/>
    <property type="match status" value="1"/>
</dbReference>
<accession>A0A8J7KKU7</accession>
<dbReference type="RefSeq" id="WP_194561918.1">
    <property type="nucleotide sequence ID" value="NZ_JADKPV010000001.1"/>
</dbReference>
<comment type="caution">
    <text evidence="2">The sequence shown here is derived from an EMBL/GenBank/DDBJ whole genome shotgun (WGS) entry which is preliminary data.</text>
</comment>
<dbReference type="InterPro" id="IPR015947">
    <property type="entry name" value="PUA-like_sf"/>
</dbReference>
<dbReference type="CDD" id="cd06553">
    <property type="entry name" value="ASCH_Ef3133_like"/>
    <property type="match status" value="1"/>
</dbReference>
<dbReference type="PANTHER" id="PTHR39203">
    <property type="entry name" value="CYTOPLASMIC PROTEIN-RELATED"/>
    <property type="match status" value="1"/>
</dbReference>
<dbReference type="InterPro" id="IPR009326">
    <property type="entry name" value="DUF984"/>
</dbReference>
<proteinExistence type="predicted"/>
<dbReference type="Pfam" id="PF04266">
    <property type="entry name" value="ASCH"/>
    <property type="match status" value="1"/>
</dbReference>
<evidence type="ECO:0000313" key="3">
    <source>
        <dbReference type="Proteomes" id="UP000622653"/>
    </source>
</evidence>
<dbReference type="Gene3D" id="3.10.400.10">
    <property type="entry name" value="Sulfate adenylyltransferase"/>
    <property type="match status" value="1"/>
</dbReference>